<keyword evidence="1" id="KW-0472">Membrane</keyword>
<protein>
    <submittedName>
        <fullName evidence="2">Uncharacterized protein</fullName>
    </submittedName>
</protein>
<feature type="transmembrane region" description="Helical" evidence="1">
    <location>
        <begin position="6"/>
        <end position="22"/>
    </location>
</feature>
<feature type="transmembrane region" description="Helical" evidence="1">
    <location>
        <begin position="76"/>
        <end position="96"/>
    </location>
</feature>
<dbReference type="Pfam" id="PF24124">
    <property type="entry name" value="YphA"/>
    <property type="match status" value="1"/>
</dbReference>
<dbReference type="Proteomes" id="UP000391919">
    <property type="component" value="Unassembled WGS sequence"/>
</dbReference>
<feature type="transmembrane region" description="Helical" evidence="1">
    <location>
        <begin position="29"/>
        <end position="45"/>
    </location>
</feature>
<dbReference type="RefSeq" id="WP_151679471.1">
    <property type="nucleotide sequence ID" value="NZ_BKZP01000004.1"/>
</dbReference>
<evidence type="ECO:0000256" key="1">
    <source>
        <dbReference type="SAM" id="Phobius"/>
    </source>
</evidence>
<accession>A0A5J4JC36</accession>
<evidence type="ECO:0000313" key="3">
    <source>
        <dbReference type="Proteomes" id="UP000391919"/>
    </source>
</evidence>
<gene>
    <name evidence="2" type="ORF">BpJC7_06340</name>
</gene>
<keyword evidence="1" id="KW-1133">Transmembrane helix</keyword>
<keyword evidence="1" id="KW-0812">Transmembrane</keyword>
<feature type="transmembrane region" description="Helical" evidence="1">
    <location>
        <begin position="51"/>
        <end position="69"/>
    </location>
</feature>
<keyword evidence="3" id="KW-1185">Reference proteome</keyword>
<reference evidence="2 3" key="1">
    <citation type="submission" date="2019-09" db="EMBL/GenBank/DDBJ databases">
        <title>Draft genome sequence of Bacillus sp. JC-7.</title>
        <authorList>
            <person name="Tanaka N."/>
            <person name="Shiwa Y."/>
            <person name="Fujita N."/>
            <person name="Tanasupawat S."/>
        </authorList>
    </citation>
    <scope>NUCLEOTIDE SEQUENCE [LARGE SCALE GENOMIC DNA]</scope>
    <source>
        <strain evidence="2 3">JC-7</strain>
    </source>
</reference>
<dbReference type="AlphaFoldDB" id="A0A5J4JC36"/>
<comment type="caution">
    <text evidence="2">The sequence shown here is derived from an EMBL/GenBank/DDBJ whole genome shotgun (WGS) entry which is preliminary data.</text>
</comment>
<sequence length="199" mass="22049">MDGSLFLGIMWGIWIWATFLLEKGHPLRLTSAVLSLFFIIAFPYQLSVGGLKLQCPLAVMLAAGYLFLARFSGFALFYRLAGVWIVMTGYAGLLLFEMYDPVWILADRTFCYSILLFILVHLIFDSPLTGIATAVIGTAQGEIIYSLILMKWGFSQTAGAPPYLDMIGLFLAFQCGWGMFNHCFNALSGKVGAKKEKQG</sequence>
<dbReference type="PIRSF" id="PIRSF036710">
    <property type="entry name" value="YphA_Bacsu"/>
    <property type="match status" value="1"/>
</dbReference>
<proteinExistence type="predicted"/>
<evidence type="ECO:0000313" key="2">
    <source>
        <dbReference type="EMBL" id="GER69331.1"/>
    </source>
</evidence>
<organism evidence="2 3">
    <name type="scientific">Weizmannia acidilactici</name>
    <dbReference type="NCBI Taxonomy" id="2607726"/>
    <lineage>
        <taxon>Bacteria</taxon>
        <taxon>Bacillati</taxon>
        <taxon>Bacillota</taxon>
        <taxon>Bacilli</taxon>
        <taxon>Bacillales</taxon>
        <taxon>Bacillaceae</taxon>
        <taxon>Heyndrickxia</taxon>
    </lineage>
</organism>
<dbReference type="EMBL" id="BKZQ01000005">
    <property type="protein sequence ID" value="GER69331.1"/>
    <property type="molecule type" value="Genomic_DNA"/>
</dbReference>
<dbReference type="InterPro" id="IPR014617">
    <property type="entry name" value="YphA_Bacsu"/>
</dbReference>
<name>A0A5J4JC36_9BACI</name>